<dbReference type="EMBL" id="UXAV01000042">
    <property type="protein sequence ID" value="VDC29875.1"/>
    <property type="molecule type" value="Genomic_DNA"/>
</dbReference>
<keyword evidence="5 6" id="KW-0472">Membrane</keyword>
<keyword evidence="7" id="KW-0560">Oxidoreductase</keyword>
<dbReference type="AlphaFoldDB" id="A0A3P5XPV5"/>
<keyword evidence="3 6" id="KW-0812">Transmembrane</keyword>
<dbReference type="GO" id="GO:0016491">
    <property type="term" value="F:oxidoreductase activity"/>
    <property type="evidence" value="ECO:0007669"/>
    <property type="project" value="UniProtKB-KW"/>
</dbReference>
<evidence type="ECO:0000256" key="3">
    <source>
        <dbReference type="ARBA" id="ARBA00022692"/>
    </source>
</evidence>
<evidence type="ECO:0000256" key="4">
    <source>
        <dbReference type="ARBA" id="ARBA00022989"/>
    </source>
</evidence>
<feature type="transmembrane region" description="Helical" evidence="6">
    <location>
        <begin position="93"/>
        <end position="114"/>
    </location>
</feature>
<evidence type="ECO:0000256" key="5">
    <source>
        <dbReference type="ARBA" id="ARBA00023136"/>
    </source>
</evidence>
<protein>
    <submittedName>
        <fullName evidence="7">Cytochrome c oxidase subunit 4B</fullName>
        <ecNumber evidence="7">1.9.3.1</ecNumber>
    </submittedName>
</protein>
<dbReference type="Pfam" id="PF03626">
    <property type="entry name" value="COX4_pro"/>
    <property type="match status" value="1"/>
</dbReference>
<dbReference type="EC" id="1.9.3.1" evidence="7"/>
<feature type="transmembrane region" description="Helical" evidence="6">
    <location>
        <begin position="60"/>
        <end position="81"/>
    </location>
</feature>
<feature type="transmembrane region" description="Helical" evidence="6">
    <location>
        <begin position="29"/>
        <end position="48"/>
    </location>
</feature>
<proteinExistence type="predicted"/>
<dbReference type="OrthoDB" id="2989516at2"/>
<dbReference type="InterPro" id="IPR005171">
    <property type="entry name" value="Cyt_c_oxidase_su4_prok"/>
</dbReference>
<comment type="subcellular location">
    <subcellularLocation>
        <location evidence="1">Cell membrane</location>
        <topology evidence="1">Multi-pass membrane protein</topology>
    </subcellularLocation>
</comment>
<evidence type="ECO:0000313" key="8">
    <source>
        <dbReference type="Proteomes" id="UP000270468"/>
    </source>
</evidence>
<evidence type="ECO:0000256" key="1">
    <source>
        <dbReference type="ARBA" id="ARBA00004651"/>
    </source>
</evidence>
<dbReference type="RefSeq" id="WP_124071047.1">
    <property type="nucleotide sequence ID" value="NZ_CBCRXF010000001.1"/>
</dbReference>
<keyword evidence="8" id="KW-1185">Reference proteome</keyword>
<evidence type="ECO:0000256" key="6">
    <source>
        <dbReference type="SAM" id="Phobius"/>
    </source>
</evidence>
<gene>
    <name evidence="7" type="primary">caaD</name>
    <name evidence="7" type="ORF">FILTAD_02427</name>
</gene>
<name>A0A3P5XPV5_9BACL</name>
<organism evidence="7 8">
    <name type="scientific">Filibacter tadaridae</name>
    <dbReference type="NCBI Taxonomy" id="2483811"/>
    <lineage>
        <taxon>Bacteria</taxon>
        <taxon>Bacillati</taxon>
        <taxon>Bacillota</taxon>
        <taxon>Bacilli</taxon>
        <taxon>Bacillales</taxon>
        <taxon>Caryophanaceae</taxon>
        <taxon>Filibacter</taxon>
    </lineage>
</organism>
<evidence type="ECO:0000313" key="7">
    <source>
        <dbReference type="EMBL" id="VDC29875.1"/>
    </source>
</evidence>
<evidence type="ECO:0000256" key="2">
    <source>
        <dbReference type="ARBA" id="ARBA00022475"/>
    </source>
</evidence>
<dbReference type="Proteomes" id="UP000270468">
    <property type="component" value="Unassembled WGS sequence"/>
</dbReference>
<accession>A0A3P5XPV5</accession>
<keyword evidence="4 6" id="KW-1133">Transmembrane helix</keyword>
<keyword evidence="2" id="KW-1003">Cell membrane</keyword>
<reference evidence="7 8" key="1">
    <citation type="submission" date="2018-11" db="EMBL/GenBank/DDBJ databases">
        <authorList>
            <person name="Criscuolo A."/>
        </authorList>
    </citation>
    <scope>NUCLEOTIDE SEQUENCE [LARGE SCALE GENOMIC DNA]</scope>
    <source>
        <strain evidence="7">ATB-66</strain>
    </source>
</reference>
<sequence>MAEVQVYKKSPAEFNLGQRRAKKSMRNQIMMFALMIFLTLISFTMVMAYNSGVAGFSEYFVIPILLLFAAVQVGLQLYFFMHMSEKGHGIPMMFMYTGALFAFLIVLTFVAIVWW</sequence>
<dbReference type="GO" id="GO:0005886">
    <property type="term" value="C:plasma membrane"/>
    <property type="evidence" value="ECO:0007669"/>
    <property type="project" value="UniProtKB-SubCell"/>
</dbReference>